<dbReference type="GO" id="GO:0036297">
    <property type="term" value="P:interstrand cross-link repair"/>
    <property type="evidence" value="ECO:0007669"/>
    <property type="project" value="TreeGrafter"/>
</dbReference>
<dbReference type="PANTHER" id="PTHR47957:SF3">
    <property type="entry name" value="ATP-DEPENDENT HELICASE HRQ1"/>
    <property type="match status" value="1"/>
</dbReference>
<dbReference type="GO" id="GO:0006289">
    <property type="term" value="P:nucleotide-excision repair"/>
    <property type="evidence" value="ECO:0007669"/>
    <property type="project" value="TreeGrafter"/>
</dbReference>
<reference evidence="2 3" key="1">
    <citation type="journal article" date="2016" name="Sci. Rep.">
        <title>Metabolic traits of an uncultured archaeal lineage -MSBL1- from brine pools of the Red Sea.</title>
        <authorList>
            <person name="Mwirichia R."/>
            <person name="Alam I."/>
            <person name="Rashid M."/>
            <person name="Vinu M."/>
            <person name="Ba-Alawi W."/>
            <person name="Anthony Kamau A."/>
            <person name="Kamanda Ngugi D."/>
            <person name="Goker M."/>
            <person name="Klenk H.P."/>
            <person name="Bajic V."/>
            <person name="Stingl U."/>
        </authorList>
    </citation>
    <scope>NUCLEOTIDE SEQUENCE [LARGE SCALE GENOMIC DNA]</scope>
    <source>
        <strain evidence="2">SCGC-AAA259E17</strain>
    </source>
</reference>
<dbReference type="InterPro" id="IPR011545">
    <property type="entry name" value="DEAD/DEAH_box_helicase_dom"/>
</dbReference>
<dbReference type="Gene3D" id="3.40.50.300">
    <property type="entry name" value="P-loop containing nucleotide triphosphate hydrolases"/>
    <property type="match status" value="1"/>
</dbReference>
<dbReference type="AlphaFoldDB" id="A0A133UCC2"/>
<dbReference type="PROSITE" id="PS51192">
    <property type="entry name" value="HELICASE_ATP_BIND_1"/>
    <property type="match status" value="1"/>
</dbReference>
<dbReference type="SUPFAM" id="SSF52540">
    <property type="entry name" value="P-loop containing nucleoside triphosphate hydrolases"/>
    <property type="match status" value="1"/>
</dbReference>
<protein>
    <recommendedName>
        <fullName evidence="1">Helicase ATP-binding domain-containing protein</fullName>
    </recommendedName>
</protein>
<dbReference type="Pfam" id="PF00270">
    <property type="entry name" value="DEAD"/>
    <property type="match status" value="1"/>
</dbReference>
<dbReference type="Proteomes" id="UP000070373">
    <property type="component" value="Unassembled WGS sequence"/>
</dbReference>
<dbReference type="GO" id="GO:0003676">
    <property type="term" value="F:nucleic acid binding"/>
    <property type="evidence" value="ECO:0007669"/>
    <property type="project" value="InterPro"/>
</dbReference>
<dbReference type="InterPro" id="IPR027417">
    <property type="entry name" value="P-loop_NTPase"/>
</dbReference>
<evidence type="ECO:0000259" key="1">
    <source>
        <dbReference type="PROSITE" id="PS51192"/>
    </source>
</evidence>
<dbReference type="EMBL" id="LHXN01000097">
    <property type="protein sequence ID" value="KXA91841.1"/>
    <property type="molecule type" value="Genomic_DNA"/>
</dbReference>
<evidence type="ECO:0000313" key="3">
    <source>
        <dbReference type="Proteomes" id="UP000070373"/>
    </source>
</evidence>
<dbReference type="PANTHER" id="PTHR47957">
    <property type="entry name" value="ATP-DEPENDENT HELICASE HRQ1"/>
    <property type="match status" value="1"/>
</dbReference>
<comment type="caution">
    <text evidence="2">The sequence shown here is derived from an EMBL/GenBank/DDBJ whole genome shotgun (WGS) entry which is preliminary data.</text>
</comment>
<name>A0A133UCC2_9EURY</name>
<accession>A0A133UCC2</accession>
<proteinExistence type="predicted"/>
<feature type="domain" description="Helicase ATP-binding" evidence="1">
    <location>
        <begin position="157"/>
        <end position="387"/>
    </location>
</feature>
<organism evidence="2 3">
    <name type="scientific">candidate division MSBL1 archaeon SCGC-AAA259E17</name>
    <dbReference type="NCBI Taxonomy" id="1698263"/>
    <lineage>
        <taxon>Archaea</taxon>
        <taxon>Methanobacteriati</taxon>
        <taxon>Methanobacteriota</taxon>
        <taxon>candidate division MSBL1</taxon>
    </lineage>
</organism>
<dbReference type="SMART" id="SM00487">
    <property type="entry name" value="DEXDc"/>
    <property type="match status" value="1"/>
</dbReference>
<keyword evidence="3" id="KW-1185">Reference proteome</keyword>
<dbReference type="InterPro" id="IPR014001">
    <property type="entry name" value="Helicase_ATP-bd"/>
</dbReference>
<sequence length="528" mass="61548">MTEKISEKDAYHELINEEASKYSKEQSFSNAFLTEKEIEQLNISEDVFENLINEGFLIKLEEDKYRTLHMDIAFRASDIRVKHGSSKYIVENNLTVKEKPLLRHDYVSFEEGDERFEKLYSDVQERIQNEEITGAFFESLKEHGVEGLSKYQYKSIVEALSSDNDAVISAPTGFGKTYVFLIPALIEAIQDLRDGIDGTKAVFFYPRNALGSDQLNRLINLLHGLNKRLDKNLRIGIDIGRKSLPSEGEEFFGAKCPEHGEDLEVKNGRVHCPKRHYLEFVEPKTKRTWDEFESNPPDLLISNIWAWQYRFTKRKLWESNYLGGNIKYFVFDEVHGYRGIVAGVLKYFIKILQELVSPNARVFLSSATIPKPEKFSERILSKRMDDILKLKYNPDLHGVDDKKLELYSLVGVNPHLSWETYVHELAIYLSTISRLREKRETENGLQSLIFIDSIKNINRLYSQSHQAIDLGDPQDHLNEDIPPSDPYSYWIYNKDFKFKKSEIPSEPIDRLKEEIWENIERHYSYKTG</sequence>
<gene>
    <name evidence="2" type="ORF">AKJ64_04455</name>
</gene>
<dbReference type="GO" id="GO:0043138">
    <property type="term" value="F:3'-5' DNA helicase activity"/>
    <property type="evidence" value="ECO:0007669"/>
    <property type="project" value="TreeGrafter"/>
</dbReference>
<evidence type="ECO:0000313" key="2">
    <source>
        <dbReference type="EMBL" id="KXA91841.1"/>
    </source>
</evidence>
<feature type="non-terminal residue" evidence="2">
    <location>
        <position position="528"/>
    </location>
</feature>
<dbReference type="GO" id="GO:0005524">
    <property type="term" value="F:ATP binding"/>
    <property type="evidence" value="ECO:0007669"/>
    <property type="project" value="InterPro"/>
</dbReference>